<reference evidence="2" key="1">
    <citation type="submission" date="2020-11" db="EMBL/GenBank/DDBJ databases">
        <authorList>
            <person name="Tran Van P."/>
        </authorList>
    </citation>
    <scope>NUCLEOTIDE SEQUENCE</scope>
</reference>
<evidence type="ECO:0000256" key="1">
    <source>
        <dbReference type="SAM" id="MobiDB-lite"/>
    </source>
</evidence>
<dbReference type="Proteomes" id="UP000678499">
    <property type="component" value="Unassembled WGS sequence"/>
</dbReference>
<name>A0A7R9BCE7_9CRUS</name>
<feature type="compositionally biased region" description="Basic and acidic residues" evidence="1">
    <location>
        <begin position="168"/>
        <end position="185"/>
    </location>
</feature>
<feature type="region of interest" description="Disordered" evidence="1">
    <location>
        <begin position="162"/>
        <end position="209"/>
    </location>
</feature>
<dbReference type="AlphaFoldDB" id="A0A7R9BCE7"/>
<dbReference type="EMBL" id="OA882080">
    <property type="protein sequence ID" value="CAD7272553.1"/>
    <property type="molecule type" value="Genomic_DNA"/>
</dbReference>
<evidence type="ECO:0000313" key="3">
    <source>
        <dbReference type="Proteomes" id="UP000678499"/>
    </source>
</evidence>
<evidence type="ECO:0000313" key="2">
    <source>
        <dbReference type="EMBL" id="CAD7272553.1"/>
    </source>
</evidence>
<proteinExistence type="predicted"/>
<dbReference type="EMBL" id="CAJPEX010000043">
    <property type="protein sequence ID" value="CAG0912705.1"/>
    <property type="molecule type" value="Genomic_DNA"/>
</dbReference>
<feature type="compositionally biased region" description="Basic and acidic residues" evidence="1">
    <location>
        <begin position="88"/>
        <end position="104"/>
    </location>
</feature>
<feature type="region of interest" description="Disordered" evidence="1">
    <location>
        <begin position="88"/>
        <end position="121"/>
    </location>
</feature>
<keyword evidence="3" id="KW-1185">Reference proteome</keyword>
<sequence length="209" mass="23008">MHQHRLERGSRGDFRDAKPDLFRPRRRRVGKNGDYLVDVTRAVMWGSCPGLIISVEQHDVYASSRLDAECLLIIASVNHACGSEMLPKESRIPGPDAVRDRDAVSDGAASGAGPRRRATQAGLVSAAVSHPLCPKSRCRRPDPLARVMKACWRPCPHDGGDGAPRFCMGDDRRPSFVGDRKEKENGVAISRRQSDCPPRSPTRPTQPTH</sequence>
<organism evidence="2">
    <name type="scientific">Notodromas monacha</name>
    <dbReference type="NCBI Taxonomy" id="399045"/>
    <lineage>
        <taxon>Eukaryota</taxon>
        <taxon>Metazoa</taxon>
        <taxon>Ecdysozoa</taxon>
        <taxon>Arthropoda</taxon>
        <taxon>Crustacea</taxon>
        <taxon>Oligostraca</taxon>
        <taxon>Ostracoda</taxon>
        <taxon>Podocopa</taxon>
        <taxon>Podocopida</taxon>
        <taxon>Cypridocopina</taxon>
        <taxon>Cypridoidea</taxon>
        <taxon>Cyprididae</taxon>
        <taxon>Notodromas</taxon>
    </lineage>
</organism>
<protein>
    <submittedName>
        <fullName evidence="2">Uncharacterized protein</fullName>
    </submittedName>
</protein>
<accession>A0A7R9BCE7</accession>
<gene>
    <name evidence="2" type="ORF">NMOB1V02_LOCUS482</name>
</gene>